<evidence type="ECO:0000256" key="6">
    <source>
        <dbReference type="SAM" id="Phobius"/>
    </source>
</evidence>
<feature type="transmembrane region" description="Helical" evidence="6">
    <location>
        <begin position="157"/>
        <end position="177"/>
    </location>
</feature>
<evidence type="ECO:0000313" key="8">
    <source>
        <dbReference type="Proteomes" id="UP001526426"/>
    </source>
</evidence>
<comment type="subcellular location">
    <subcellularLocation>
        <location evidence="1">Membrane</location>
        <topology evidence="1">Multi-pass membrane protein</topology>
    </subcellularLocation>
</comment>
<evidence type="ECO:0000256" key="5">
    <source>
        <dbReference type="ARBA" id="ARBA00023136"/>
    </source>
</evidence>
<evidence type="ECO:0000256" key="1">
    <source>
        <dbReference type="ARBA" id="ARBA00004141"/>
    </source>
</evidence>
<dbReference type="PANTHER" id="PTHR31632:SF2">
    <property type="entry name" value="PLASMA MEMBRANE IRON PERMEASE"/>
    <property type="match status" value="1"/>
</dbReference>
<evidence type="ECO:0000256" key="4">
    <source>
        <dbReference type="ARBA" id="ARBA00022989"/>
    </source>
</evidence>
<dbReference type="InterPro" id="IPR004923">
    <property type="entry name" value="FTR1/Fip1/EfeU"/>
</dbReference>
<dbReference type="EMBL" id="JAIHOM010000016">
    <property type="protein sequence ID" value="MCW6035558.1"/>
    <property type="molecule type" value="Genomic_DNA"/>
</dbReference>
<evidence type="ECO:0000256" key="3">
    <source>
        <dbReference type="ARBA" id="ARBA00022692"/>
    </source>
</evidence>
<dbReference type="PANTHER" id="PTHR31632">
    <property type="entry name" value="IRON TRANSPORTER FTH1"/>
    <property type="match status" value="1"/>
</dbReference>
<gene>
    <name evidence="7" type="ORF">K4A83_04620</name>
</gene>
<organism evidence="7 8">
    <name type="scientific">Spirulina subsalsa FACHB-351</name>
    <dbReference type="NCBI Taxonomy" id="234711"/>
    <lineage>
        <taxon>Bacteria</taxon>
        <taxon>Bacillati</taxon>
        <taxon>Cyanobacteriota</taxon>
        <taxon>Cyanophyceae</taxon>
        <taxon>Spirulinales</taxon>
        <taxon>Spirulinaceae</taxon>
        <taxon>Spirulina</taxon>
    </lineage>
</organism>
<dbReference type="Proteomes" id="UP001526426">
    <property type="component" value="Unassembled WGS sequence"/>
</dbReference>
<feature type="transmembrane region" description="Helical" evidence="6">
    <location>
        <begin position="85"/>
        <end position="104"/>
    </location>
</feature>
<evidence type="ECO:0000256" key="2">
    <source>
        <dbReference type="ARBA" id="ARBA00008333"/>
    </source>
</evidence>
<sequence length="303" mass="32503">MNISAILPTFVVTLREGFEAALVVGIVMACLQKAQQTRLYPWVYGGIFGGVITSLLVGILLGGILQQLSVSDQPYAPVIQEFLEASFGLLAIALLSWMLIWMTQQAKTLKAEVEGAVTQALQGEGAGWAVFSLILIAVLREGFETVLFIVAKFQSGFTTPTLGAVSGLLSATLLGYLLFQLGVKINIRLFFQVMGVFLLLIVGGLVVGALKHINGGVDLLTALNPQYAALCWGETTCLLGGLVWDTSSILPDKAFPGIVLKALFGYRDHLYAMQAIAYLAFLSLVGGRYFQSLRPSPPKVSSP</sequence>
<proteinExistence type="inferred from homology"/>
<feature type="transmembrane region" description="Helical" evidence="6">
    <location>
        <begin position="125"/>
        <end position="151"/>
    </location>
</feature>
<dbReference type="Pfam" id="PF03239">
    <property type="entry name" value="FTR1"/>
    <property type="match status" value="1"/>
</dbReference>
<name>A0ABT3L251_9CYAN</name>
<feature type="transmembrane region" description="Helical" evidence="6">
    <location>
        <begin position="43"/>
        <end position="65"/>
    </location>
</feature>
<keyword evidence="5 6" id="KW-0472">Membrane</keyword>
<protein>
    <submittedName>
        <fullName evidence="7">FTR1 family protein</fullName>
    </submittedName>
</protein>
<keyword evidence="4 6" id="KW-1133">Transmembrane helix</keyword>
<dbReference type="RefSeq" id="WP_265263257.1">
    <property type="nucleotide sequence ID" value="NZ_JAIHOM010000016.1"/>
</dbReference>
<comment type="similarity">
    <text evidence="2">Belongs to the oxidase-dependent Fe transporter (OFeT) (TC 9.A.10.1) family.</text>
</comment>
<keyword evidence="8" id="KW-1185">Reference proteome</keyword>
<feature type="transmembrane region" description="Helical" evidence="6">
    <location>
        <begin position="189"/>
        <end position="210"/>
    </location>
</feature>
<accession>A0ABT3L251</accession>
<reference evidence="7 8" key="1">
    <citation type="submission" date="2021-08" db="EMBL/GenBank/DDBJ databases">
        <title>Draft genome sequence of Spirulina subsalsa with high tolerance to salinity and hype-accumulation of phycocyanin.</title>
        <authorList>
            <person name="Pei H."/>
            <person name="Jiang L."/>
        </authorList>
    </citation>
    <scope>NUCLEOTIDE SEQUENCE [LARGE SCALE GENOMIC DNA]</scope>
    <source>
        <strain evidence="7 8">FACHB-351</strain>
    </source>
</reference>
<evidence type="ECO:0000313" key="7">
    <source>
        <dbReference type="EMBL" id="MCW6035558.1"/>
    </source>
</evidence>
<keyword evidence="3 6" id="KW-0812">Transmembrane</keyword>
<feature type="transmembrane region" description="Helical" evidence="6">
    <location>
        <begin position="270"/>
        <end position="290"/>
    </location>
</feature>
<comment type="caution">
    <text evidence="7">The sequence shown here is derived from an EMBL/GenBank/DDBJ whole genome shotgun (WGS) entry which is preliminary data.</text>
</comment>